<dbReference type="EMBL" id="VIGX01000012">
    <property type="protein sequence ID" value="TWS27609.1"/>
    <property type="molecule type" value="Genomic_DNA"/>
</dbReference>
<comment type="similarity">
    <text evidence="1">Belongs to the ATP-dependent AMP-binding enzyme family.</text>
</comment>
<protein>
    <submittedName>
        <fullName evidence="5">Long-chain fatty acid--CoA ligase</fullName>
    </submittedName>
</protein>
<dbReference type="InterPro" id="IPR042099">
    <property type="entry name" value="ANL_N_sf"/>
</dbReference>
<name>A0A5C5RX18_9ACTN</name>
<proteinExistence type="inferred from homology"/>
<keyword evidence="2 5" id="KW-0436">Ligase</keyword>
<organism evidence="5 6">
    <name type="scientific">Tsukamurella conjunctivitidis</name>
    <dbReference type="NCBI Taxonomy" id="2592068"/>
    <lineage>
        <taxon>Bacteria</taxon>
        <taxon>Bacillati</taxon>
        <taxon>Actinomycetota</taxon>
        <taxon>Actinomycetes</taxon>
        <taxon>Mycobacteriales</taxon>
        <taxon>Tsukamurellaceae</taxon>
        <taxon>Tsukamurella</taxon>
    </lineage>
</organism>
<dbReference type="GO" id="GO:0016405">
    <property type="term" value="F:CoA-ligase activity"/>
    <property type="evidence" value="ECO:0007669"/>
    <property type="project" value="TreeGrafter"/>
</dbReference>
<gene>
    <name evidence="5" type="ORF">FK530_17925</name>
</gene>
<evidence type="ECO:0000259" key="4">
    <source>
        <dbReference type="Pfam" id="PF13193"/>
    </source>
</evidence>
<keyword evidence="6" id="KW-1185">Reference proteome</keyword>
<evidence type="ECO:0000313" key="5">
    <source>
        <dbReference type="EMBL" id="TWS27609.1"/>
    </source>
</evidence>
<dbReference type="PANTHER" id="PTHR24096:SF149">
    <property type="entry name" value="AMP-BINDING DOMAIN-CONTAINING PROTEIN-RELATED"/>
    <property type="match status" value="1"/>
</dbReference>
<sequence length="572" mass="61311">MKFPERTVTAMPAYWPENIPRHLEYPTVGVGQLLTAACRLHGDRVAVEDGDLRMTYAQLWDEATSVAAALVADGVRPGDVVLVHLPNTVWFVVTYLGVQLAGAVVSPVSPLRQVAGLRDQALEVDAVLAFSHPSHVGALVEAAAGTGLRRIVVVPGSAAAPAESASVGDSVIGFAEWTVKQPREFEPVVVDRDALAHLVFTGGTTGVSKGVRTLQRNVVAQITQALAWRMGSLITVDKNGRLQFTQYRTDGALAIGETVSLIVGPLYHTQSLLTMCNLICAGASIVFPGRFSPESVLRLIEEKGVTYINGSPSMWHSLLSCPDIRTRDLSSLRALSSGAAPLDHETLTTMKDVFPRAMLIEGYGLTEGTCLVLSVPGFHGARHKQGSVGQPIPDTEFEIRDADGQALGAGAQGELWLRGPQIADGYHRHPDKTAEQFAGGWLRTGDIAYADDEGFLFISGRAKDMLVYKGYNVYPRVLEELLTSDPNVDSAAVVGRSDPNAGQIPVAFVVPRPGRTVEPDQLLADVAGQVLPYQRVREIIVVDALPTSAAGKILKNDLRARLDAAQSNARSQ</sequence>
<evidence type="ECO:0000259" key="3">
    <source>
        <dbReference type="Pfam" id="PF00501"/>
    </source>
</evidence>
<dbReference type="PROSITE" id="PS00455">
    <property type="entry name" value="AMP_BINDING"/>
    <property type="match status" value="1"/>
</dbReference>
<dbReference type="PANTHER" id="PTHR24096">
    <property type="entry name" value="LONG-CHAIN-FATTY-ACID--COA LIGASE"/>
    <property type="match status" value="1"/>
</dbReference>
<dbReference type="InterPro" id="IPR020845">
    <property type="entry name" value="AMP-binding_CS"/>
</dbReference>
<feature type="domain" description="AMP-binding enzyme C-terminal" evidence="4">
    <location>
        <begin position="478"/>
        <end position="552"/>
    </location>
</feature>
<dbReference type="SUPFAM" id="SSF56801">
    <property type="entry name" value="Acetyl-CoA synthetase-like"/>
    <property type="match status" value="1"/>
</dbReference>
<feature type="domain" description="AMP-dependent synthetase/ligase" evidence="3">
    <location>
        <begin position="36"/>
        <end position="427"/>
    </location>
</feature>
<evidence type="ECO:0000256" key="2">
    <source>
        <dbReference type="ARBA" id="ARBA00022598"/>
    </source>
</evidence>
<reference evidence="5 6" key="1">
    <citation type="submission" date="2019-06" db="EMBL/GenBank/DDBJ databases">
        <title>Tsukamurella conjunctivitidis sp. nov., Tsukamurella assacharolytica sp. nov. and Tsukamurella sputae sp. nov. isolated from patients with conjunctivitis, bacteraemia (lymphoma) and respiratory infection (sputum) in Hong Kong.</title>
        <authorList>
            <person name="Teng J.L.L."/>
            <person name="Lee H.H."/>
            <person name="Fong J.Y.H."/>
            <person name="Fok K.M.N."/>
            <person name="Lau S.K.P."/>
            <person name="Woo P.C.Y."/>
        </authorList>
    </citation>
    <scope>NUCLEOTIDE SEQUENCE [LARGE SCALE GENOMIC DNA]</scope>
    <source>
        <strain evidence="5 6">HKU72</strain>
    </source>
</reference>
<dbReference type="Gene3D" id="3.30.300.30">
    <property type="match status" value="1"/>
</dbReference>
<dbReference type="Proteomes" id="UP000319375">
    <property type="component" value="Unassembled WGS sequence"/>
</dbReference>
<accession>A0A5C5RX18</accession>
<dbReference type="Gene3D" id="3.40.50.12780">
    <property type="entry name" value="N-terminal domain of ligase-like"/>
    <property type="match status" value="1"/>
</dbReference>
<dbReference type="InterPro" id="IPR025110">
    <property type="entry name" value="AMP-bd_C"/>
</dbReference>
<dbReference type="AlphaFoldDB" id="A0A5C5RX18"/>
<comment type="caution">
    <text evidence="5">The sequence shown here is derived from an EMBL/GenBank/DDBJ whole genome shotgun (WGS) entry which is preliminary data.</text>
</comment>
<dbReference type="InterPro" id="IPR045851">
    <property type="entry name" value="AMP-bd_C_sf"/>
</dbReference>
<dbReference type="Pfam" id="PF13193">
    <property type="entry name" value="AMP-binding_C"/>
    <property type="match status" value="1"/>
</dbReference>
<evidence type="ECO:0000313" key="6">
    <source>
        <dbReference type="Proteomes" id="UP000319375"/>
    </source>
</evidence>
<dbReference type="InterPro" id="IPR000873">
    <property type="entry name" value="AMP-dep_synth/lig_dom"/>
</dbReference>
<dbReference type="Pfam" id="PF00501">
    <property type="entry name" value="AMP-binding"/>
    <property type="match status" value="1"/>
</dbReference>
<evidence type="ECO:0000256" key="1">
    <source>
        <dbReference type="ARBA" id="ARBA00006432"/>
    </source>
</evidence>